<dbReference type="WBParaSite" id="PSAMB.scaffold3807size16831.g22576.t1">
    <property type="protein sequence ID" value="PSAMB.scaffold3807size16831.g22576.t1"/>
    <property type="gene ID" value="PSAMB.scaffold3807size16831.g22576"/>
</dbReference>
<proteinExistence type="predicted"/>
<evidence type="ECO:0000313" key="1">
    <source>
        <dbReference type="Proteomes" id="UP000887566"/>
    </source>
</evidence>
<reference evidence="2" key="1">
    <citation type="submission" date="2022-11" db="UniProtKB">
        <authorList>
            <consortium name="WormBaseParasite"/>
        </authorList>
    </citation>
    <scope>IDENTIFICATION</scope>
</reference>
<dbReference type="AlphaFoldDB" id="A0A914WEL4"/>
<protein>
    <submittedName>
        <fullName evidence="2">Uncharacterized protein</fullName>
    </submittedName>
</protein>
<accession>A0A914WEL4</accession>
<dbReference type="Proteomes" id="UP000887566">
    <property type="component" value="Unplaced"/>
</dbReference>
<name>A0A914WEL4_9BILA</name>
<evidence type="ECO:0000313" key="2">
    <source>
        <dbReference type="WBParaSite" id="PSAMB.scaffold3807size16831.g22576.t1"/>
    </source>
</evidence>
<sequence length="272" mass="29584">MGRKYGGMRARWECVSDWLRRRPEEVARCVRRGPARGVWLRRSAQHAACRYHSAPSAARLRRPLTERVPSAAVRSISHSAQCPGLGRPVPPRFYPLSLSHSLSPLCRPLVRPLTSSFPCLSGGRWPCVTLDVGAAGVGLEFTGGQWVGRAGRRAPTGTSIDSDGPVRPPLTTQTVSLDASILFTSRRAAILFTGSAWHGADRRLSAVRPRGGQSRLRLLSCPADPVTSFQFPPPPPPPLPGRAVLVLTSSGRWAPSERRLLSCLSVEVRVIL</sequence>
<organism evidence="1 2">
    <name type="scientific">Plectus sambesii</name>
    <dbReference type="NCBI Taxonomy" id="2011161"/>
    <lineage>
        <taxon>Eukaryota</taxon>
        <taxon>Metazoa</taxon>
        <taxon>Ecdysozoa</taxon>
        <taxon>Nematoda</taxon>
        <taxon>Chromadorea</taxon>
        <taxon>Plectida</taxon>
        <taxon>Plectina</taxon>
        <taxon>Plectoidea</taxon>
        <taxon>Plectidae</taxon>
        <taxon>Plectus</taxon>
    </lineage>
</organism>
<keyword evidence="1" id="KW-1185">Reference proteome</keyword>